<reference evidence="11" key="1">
    <citation type="submission" date="2018-06" db="EMBL/GenBank/DDBJ databases">
        <authorList>
            <person name="Zhirakovskaya E."/>
        </authorList>
    </citation>
    <scope>NUCLEOTIDE SEQUENCE</scope>
</reference>
<dbReference type="EC" id="2.10.1.1" evidence="3"/>
<dbReference type="EMBL" id="UOFQ01000134">
    <property type="protein sequence ID" value="VAW89433.1"/>
    <property type="molecule type" value="Genomic_DNA"/>
</dbReference>
<dbReference type="InterPro" id="IPR008284">
    <property type="entry name" value="MoCF_biosynth_CS"/>
</dbReference>
<keyword evidence="5 11" id="KW-0808">Transferase</keyword>
<accession>A0A3B0ZML5</accession>
<dbReference type="SMART" id="SM00852">
    <property type="entry name" value="MoCF_biosynth"/>
    <property type="match status" value="1"/>
</dbReference>
<evidence type="ECO:0000256" key="2">
    <source>
        <dbReference type="ARBA" id="ARBA00005046"/>
    </source>
</evidence>
<dbReference type="InterPro" id="IPR038987">
    <property type="entry name" value="MoeA-like"/>
</dbReference>
<dbReference type="FunFam" id="3.40.980.10:FF:000004">
    <property type="entry name" value="Molybdopterin molybdenumtransferase"/>
    <property type="match status" value="1"/>
</dbReference>
<dbReference type="CDD" id="cd00887">
    <property type="entry name" value="MoeA"/>
    <property type="match status" value="1"/>
</dbReference>
<dbReference type="GO" id="GO:0006777">
    <property type="term" value="P:Mo-molybdopterin cofactor biosynthetic process"/>
    <property type="evidence" value="ECO:0007669"/>
    <property type="project" value="UniProtKB-KW"/>
</dbReference>
<name>A0A3B0ZML5_9ZZZZ</name>
<keyword evidence="6" id="KW-0479">Metal-binding</keyword>
<dbReference type="InterPro" id="IPR036425">
    <property type="entry name" value="MoaB/Mog-like_dom_sf"/>
</dbReference>
<organism evidence="11">
    <name type="scientific">hydrothermal vent metagenome</name>
    <dbReference type="NCBI Taxonomy" id="652676"/>
    <lineage>
        <taxon>unclassified sequences</taxon>
        <taxon>metagenomes</taxon>
        <taxon>ecological metagenomes</taxon>
    </lineage>
</organism>
<keyword evidence="8" id="KW-0501">Molybdenum cofactor biosynthesis</keyword>
<dbReference type="InterPro" id="IPR001453">
    <property type="entry name" value="MoaB/Mog_dom"/>
</dbReference>
<dbReference type="UniPathway" id="UPA00344"/>
<dbReference type="PROSITE" id="PS01079">
    <property type="entry name" value="MOCF_BIOSYNTHESIS_2"/>
    <property type="match status" value="1"/>
</dbReference>
<gene>
    <name evidence="11" type="ORF">MNBD_GAMMA17-94</name>
</gene>
<dbReference type="PANTHER" id="PTHR10192:SF5">
    <property type="entry name" value="GEPHYRIN"/>
    <property type="match status" value="1"/>
</dbReference>
<evidence type="ECO:0000313" key="11">
    <source>
        <dbReference type="EMBL" id="VAW89433.1"/>
    </source>
</evidence>
<dbReference type="InterPro" id="IPR005111">
    <property type="entry name" value="MoeA_C_domain_IV"/>
</dbReference>
<protein>
    <recommendedName>
        <fullName evidence="3">molybdopterin molybdotransferase</fullName>
        <ecNumber evidence="3">2.10.1.1</ecNumber>
    </recommendedName>
</protein>
<evidence type="ECO:0000256" key="7">
    <source>
        <dbReference type="ARBA" id="ARBA00022842"/>
    </source>
</evidence>
<dbReference type="GO" id="GO:0061599">
    <property type="term" value="F:molybdopterin molybdotransferase activity"/>
    <property type="evidence" value="ECO:0007669"/>
    <property type="project" value="UniProtKB-EC"/>
</dbReference>
<dbReference type="GO" id="GO:0005829">
    <property type="term" value="C:cytosol"/>
    <property type="evidence" value="ECO:0007669"/>
    <property type="project" value="TreeGrafter"/>
</dbReference>
<dbReference type="AlphaFoldDB" id="A0A3B0ZML5"/>
<keyword evidence="7" id="KW-0460">Magnesium</keyword>
<dbReference type="InterPro" id="IPR036688">
    <property type="entry name" value="MoeA_C_domain_IV_sf"/>
</dbReference>
<evidence type="ECO:0000256" key="6">
    <source>
        <dbReference type="ARBA" id="ARBA00022723"/>
    </source>
</evidence>
<dbReference type="Pfam" id="PF00994">
    <property type="entry name" value="MoCF_biosynth"/>
    <property type="match status" value="1"/>
</dbReference>
<evidence type="ECO:0000256" key="5">
    <source>
        <dbReference type="ARBA" id="ARBA00022679"/>
    </source>
</evidence>
<comment type="catalytic activity">
    <reaction evidence="9">
        <text>adenylyl-molybdopterin + molybdate = Mo-molybdopterin + AMP + H(+)</text>
        <dbReference type="Rhea" id="RHEA:35047"/>
        <dbReference type="ChEBI" id="CHEBI:15378"/>
        <dbReference type="ChEBI" id="CHEBI:36264"/>
        <dbReference type="ChEBI" id="CHEBI:62727"/>
        <dbReference type="ChEBI" id="CHEBI:71302"/>
        <dbReference type="ChEBI" id="CHEBI:456215"/>
        <dbReference type="EC" id="2.10.1.1"/>
    </reaction>
</comment>
<evidence type="ECO:0000256" key="3">
    <source>
        <dbReference type="ARBA" id="ARBA00013269"/>
    </source>
</evidence>
<dbReference type="Gene3D" id="2.40.340.10">
    <property type="entry name" value="MoeA, C-terminal, domain IV"/>
    <property type="match status" value="1"/>
</dbReference>
<dbReference type="GO" id="GO:0046872">
    <property type="term" value="F:metal ion binding"/>
    <property type="evidence" value="ECO:0007669"/>
    <property type="project" value="UniProtKB-KW"/>
</dbReference>
<dbReference type="Gene3D" id="3.40.980.10">
    <property type="entry name" value="MoaB/Mog-like domain"/>
    <property type="match status" value="1"/>
</dbReference>
<sequence length="350" mass="37263">MDGYALRHDDLATQGSTTLPISQRITAGDIPLELAASSTARIFTGATIPAGADTVIPQEQSHADNGRVTFAAPASIGQHIRRAGEDIEQGSSFLSAGYRIQPQAMGLIGANGIATIPVFRRLKVALLSTGSELLMPGSALQNGKRYNANHFTLTGLLQALGCEVIDRGTIPDKLSATISALEAAASDADLIISSGGVSVGEEDYVKAAIEQLGKLEIWKLNIKPGKPLAFGEANNTPFFGLPGNPVSLFVTFCLFARPYILRMQGIENVQPQTIKVQAQFNHIKKSSRQEYIRSRLLTSEYGSEVKTFGKQGSGILSSTVWANSLTIIPPGSSITPGDQVEVIPFNELIT</sequence>
<comment type="cofactor">
    <cofactor evidence="1">
        <name>Mg(2+)</name>
        <dbReference type="ChEBI" id="CHEBI:18420"/>
    </cofactor>
</comment>
<dbReference type="Gene3D" id="2.170.190.11">
    <property type="entry name" value="Molybdopterin biosynthesis moea protein, domain 3"/>
    <property type="match status" value="1"/>
</dbReference>
<dbReference type="PANTHER" id="PTHR10192">
    <property type="entry name" value="MOLYBDOPTERIN BIOSYNTHESIS PROTEIN"/>
    <property type="match status" value="1"/>
</dbReference>
<feature type="domain" description="MoaB/Mog" evidence="10">
    <location>
        <begin position="125"/>
        <end position="262"/>
    </location>
</feature>
<keyword evidence="4" id="KW-0500">Molybdenum</keyword>
<dbReference type="InterPro" id="IPR036135">
    <property type="entry name" value="MoeA_linker/N_sf"/>
</dbReference>
<dbReference type="NCBIfam" id="NF045515">
    <property type="entry name" value="Glp_gephyrin"/>
    <property type="match status" value="1"/>
</dbReference>
<evidence type="ECO:0000259" key="10">
    <source>
        <dbReference type="SMART" id="SM00852"/>
    </source>
</evidence>
<dbReference type="Gene3D" id="3.90.105.10">
    <property type="entry name" value="Molybdopterin biosynthesis moea protein, domain 2"/>
    <property type="match status" value="1"/>
</dbReference>
<dbReference type="Pfam" id="PF03454">
    <property type="entry name" value="MoeA_C"/>
    <property type="match status" value="1"/>
</dbReference>
<dbReference type="SUPFAM" id="SSF53218">
    <property type="entry name" value="Molybdenum cofactor biosynthesis proteins"/>
    <property type="match status" value="1"/>
</dbReference>
<evidence type="ECO:0000256" key="4">
    <source>
        <dbReference type="ARBA" id="ARBA00022505"/>
    </source>
</evidence>
<dbReference type="InterPro" id="IPR005110">
    <property type="entry name" value="MoeA_linker/N"/>
</dbReference>
<dbReference type="NCBIfam" id="TIGR00177">
    <property type="entry name" value="molyb_syn"/>
    <property type="match status" value="1"/>
</dbReference>
<dbReference type="Pfam" id="PF03453">
    <property type="entry name" value="MoeA_N"/>
    <property type="match status" value="1"/>
</dbReference>
<evidence type="ECO:0000256" key="1">
    <source>
        <dbReference type="ARBA" id="ARBA00001946"/>
    </source>
</evidence>
<dbReference type="SUPFAM" id="SSF63882">
    <property type="entry name" value="MoeA N-terminal region -like"/>
    <property type="match status" value="1"/>
</dbReference>
<evidence type="ECO:0000256" key="9">
    <source>
        <dbReference type="ARBA" id="ARBA00047317"/>
    </source>
</evidence>
<proteinExistence type="predicted"/>
<evidence type="ECO:0000256" key="8">
    <source>
        <dbReference type="ARBA" id="ARBA00023150"/>
    </source>
</evidence>
<dbReference type="SUPFAM" id="SSF63867">
    <property type="entry name" value="MoeA C-terminal domain-like"/>
    <property type="match status" value="1"/>
</dbReference>
<comment type="pathway">
    <text evidence="2">Cofactor biosynthesis; molybdopterin biosynthesis.</text>
</comment>